<feature type="transmembrane region" description="Helical" evidence="5">
    <location>
        <begin position="133"/>
        <end position="152"/>
    </location>
</feature>
<protein>
    <recommendedName>
        <fullName evidence="8">Zmp:0000001267</fullName>
    </recommendedName>
</protein>
<feature type="transmembrane region" description="Helical" evidence="5">
    <location>
        <begin position="39"/>
        <end position="62"/>
    </location>
</feature>
<dbReference type="AlphaFoldDB" id="A0A3B4BZD7"/>
<evidence type="ECO:0000256" key="3">
    <source>
        <dbReference type="ARBA" id="ARBA00022989"/>
    </source>
</evidence>
<dbReference type="GO" id="GO:0016020">
    <property type="term" value="C:membrane"/>
    <property type="evidence" value="ECO:0007669"/>
    <property type="project" value="UniProtKB-SubCell"/>
</dbReference>
<dbReference type="GO" id="GO:0015179">
    <property type="term" value="F:L-amino acid transmembrane transporter activity"/>
    <property type="evidence" value="ECO:0007669"/>
    <property type="project" value="TreeGrafter"/>
</dbReference>
<evidence type="ECO:0000313" key="7">
    <source>
        <dbReference type="Proteomes" id="UP001501920"/>
    </source>
</evidence>
<dbReference type="OMA" id="CPIVHLY"/>
<dbReference type="GeneTree" id="ENSGT00940000162520"/>
<dbReference type="Pfam" id="PF13520">
    <property type="entry name" value="AA_permease_2"/>
    <property type="match status" value="1"/>
</dbReference>
<comment type="subcellular location">
    <subcellularLocation>
        <location evidence="1">Membrane</location>
        <topology evidence="1">Multi-pass membrane protein</topology>
    </subcellularLocation>
</comment>
<dbReference type="Proteomes" id="UP001501920">
    <property type="component" value="Chromosome 10"/>
</dbReference>
<keyword evidence="2 5" id="KW-0812">Transmembrane</keyword>
<keyword evidence="4 5" id="KW-0472">Membrane</keyword>
<keyword evidence="7" id="KW-1185">Reference proteome</keyword>
<sequence length="239" mass="25311">MDSTPKKMQLKAEVGLVDGVSLIAGVMIGSGIFVSPQTVLLYVGSPGVSLLIWACGGLLSMLASLSYAELGTVIRQSGGEYIYILRTSGNLMAFLFAFMTNVVVRPAGSAGQALVFAQNAVAPFYEECPPPDVVVKSVAIIGLLMLTIVNCLNVRCSMVVTVYLMAAKSLALVVIVIGGVVVLVQGNTANLQNTFEGTNLGISAIGIAFYHCLWSYDGWNNLNSVTEELKRPEVIIINS</sequence>
<feature type="transmembrane region" description="Helical" evidence="5">
    <location>
        <begin position="12"/>
        <end position="33"/>
    </location>
</feature>
<feature type="transmembrane region" description="Helical" evidence="5">
    <location>
        <begin position="83"/>
        <end position="104"/>
    </location>
</feature>
<proteinExistence type="predicted"/>
<reference evidence="6 7" key="1">
    <citation type="submission" date="2020-10" db="EMBL/GenBank/DDBJ databases">
        <title>Pygocentrus nattereri (red-bellied piranha) genome, fPygNat1, primary haplotype.</title>
        <authorList>
            <person name="Myers G."/>
            <person name="Meyer A."/>
            <person name="Karagic N."/>
            <person name="Pippel M."/>
            <person name="Winkler S."/>
            <person name="Tracey A."/>
            <person name="Wood J."/>
            <person name="Formenti G."/>
            <person name="Howe K."/>
            <person name="Fedrigo O."/>
            <person name="Jarvis E.D."/>
        </authorList>
    </citation>
    <scope>NUCLEOTIDE SEQUENCE [LARGE SCALE GENOMIC DNA]</scope>
</reference>
<dbReference type="PANTHER" id="PTHR11785:SF340">
    <property type="entry name" value="AROMATIC-PREFERRING AMINO ACID TRANSPORTER"/>
    <property type="match status" value="1"/>
</dbReference>
<reference evidence="6" key="2">
    <citation type="submission" date="2025-08" db="UniProtKB">
        <authorList>
            <consortium name="Ensembl"/>
        </authorList>
    </citation>
    <scope>IDENTIFICATION</scope>
</reference>
<dbReference type="Ensembl" id="ENSPNAT00000007954.2">
    <property type="protein sequence ID" value="ENSPNAP00000003881.2"/>
    <property type="gene ID" value="ENSPNAG00000010398.2"/>
</dbReference>
<evidence type="ECO:0000256" key="2">
    <source>
        <dbReference type="ARBA" id="ARBA00022692"/>
    </source>
</evidence>
<organism evidence="6 7">
    <name type="scientific">Pygocentrus nattereri</name>
    <name type="common">Red-bellied piranha</name>
    <dbReference type="NCBI Taxonomy" id="42514"/>
    <lineage>
        <taxon>Eukaryota</taxon>
        <taxon>Metazoa</taxon>
        <taxon>Chordata</taxon>
        <taxon>Craniata</taxon>
        <taxon>Vertebrata</taxon>
        <taxon>Euteleostomi</taxon>
        <taxon>Actinopterygii</taxon>
        <taxon>Neopterygii</taxon>
        <taxon>Teleostei</taxon>
        <taxon>Ostariophysi</taxon>
        <taxon>Characiformes</taxon>
        <taxon>Characoidei</taxon>
        <taxon>Pygocentrus</taxon>
    </lineage>
</organism>
<evidence type="ECO:0000256" key="5">
    <source>
        <dbReference type="SAM" id="Phobius"/>
    </source>
</evidence>
<keyword evidence="3 5" id="KW-1133">Transmembrane helix</keyword>
<name>A0A3B4BZD7_PYGNA</name>
<feature type="transmembrane region" description="Helical" evidence="5">
    <location>
        <begin position="159"/>
        <end position="184"/>
    </location>
</feature>
<dbReference type="Gene3D" id="1.20.1740.10">
    <property type="entry name" value="Amino acid/polyamine transporter I"/>
    <property type="match status" value="1"/>
</dbReference>
<dbReference type="PANTHER" id="PTHR11785">
    <property type="entry name" value="AMINO ACID TRANSPORTER"/>
    <property type="match status" value="1"/>
</dbReference>
<evidence type="ECO:0000256" key="1">
    <source>
        <dbReference type="ARBA" id="ARBA00004141"/>
    </source>
</evidence>
<evidence type="ECO:0000256" key="4">
    <source>
        <dbReference type="ARBA" id="ARBA00023136"/>
    </source>
</evidence>
<reference evidence="6" key="3">
    <citation type="submission" date="2025-09" db="UniProtKB">
        <authorList>
            <consortium name="Ensembl"/>
        </authorList>
    </citation>
    <scope>IDENTIFICATION</scope>
</reference>
<dbReference type="InterPro" id="IPR002293">
    <property type="entry name" value="AA/rel_permease1"/>
</dbReference>
<evidence type="ECO:0008006" key="8">
    <source>
        <dbReference type="Google" id="ProtNLM"/>
    </source>
</evidence>
<dbReference type="InterPro" id="IPR050598">
    <property type="entry name" value="AminoAcid_Transporter"/>
</dbReference>
<accession>A0A3B4BZD7</accession>
<evidence type="ECO:0000313" key="6">
    <source>
        <dbReference type="Ensembl" id="ENSPNAP00000003881.2"/>
    </source>
</evidence>